<proteinExistence type="predicted"/>
<name>A0A318TX28_9RHOB</name>
<evidence type="ECO:0000313" key="1">
    <source>
        <dbReference type="EMBL" id="PYF09406.1"/>
    </source>
</evidence>
<dbReference type="Proteomes" id="UP000247727">
    <property type="component" value="Unassembled WGS sequence"/>
</dbReference>
<reference evidence="1 2" key="1">
    <citation type="submission" date="2018-06" db="EMBL/GenBank/DDBJ databases">
        <title>Genomic Encyclopedia of Type Strains, Phase III (KMG-III): the genomes of soil and plant-associated and newly described type strains.</title>
        <authorList>
            <person name="Whitman W."/>
        </authorList>
    </citation>
    <scope>NUCLEOTIDE SEQUENCE [LARGE SCALE GENOMIC DNA]</scope>
    <source>
        <strain evidence="1 2">JA737</strain>
    </source>
</reference>
<keyword evidence="2" id="KW-1185">Reference proteome</keyword>
<organism evidence="1 2">
    <name type="scientific">Rhodobacter viridis</name>
    <dbReference type="NCBI Taxonomy" id="1054202"/>
    <lineage>
        <taxon>Bacteria</taxon>
        <taxon>Pseudomonadati</taxon>
        <taxon>Pseudomonadota</taxon>
        <taxon>Alphaproteobacteria</taxon>
        <taxon>Rhodobacterales</taxon>
        <taxon>Rhodobacter group</taxon>
        <taxon>Rhodobacter</taxon>
    </lineage>
</organism>
<gene>
    <name evidence="1" type="ORF">C8J30_109152</name>
</gene>
<accession>A0A318TX28</accession>
<dbReference type="AlphaFoldDB" id="A0A318TX28"/>
<dbReference type="RefSeq" id="WP_110806193.1">
    <property type="nucleotide sequence ID" value="NZ_QJTK01000009.1"/>
</dbReference>
<sequence length="564" mass="60304">MIPSNPALCAIAQNCSALVHTVRDETEAHFLRAGAALVSVCDRFETVEQPIGALSDLATGGEVQGLVGHIRHFENMLQGLLYSVREARIPLGQTLEKARSMHGVVAQLSRTIRTMNIVTLNARVAVAPMVDAKSSMSVFTRDAAELVQHAFRKLAEIEHALSDLDAQVEVSRVQSTELGRMLDERAAAALGEIVAGLTRLEDHIGTLTMRGGKLSRAALTIRDAVAKSVLALQAGDAMRQRLEHVEYILAAVCDAAPGRGMQAALLSLSQRQMFDAAERHSPSVSMLERQLRLAAGQTTTFLVDVEEVFRPGQSGISDLLTAFSNIERVLADAAGLQLSLGNNARKLTEAVDRVQSHVKEIGALEARMNLIGINAVIACSSLGQDGLPLKVIAHQLRDLVEESSGCVVQMQGDLGGMRSTAQEVAELLELQAQETQSIREGLETQVTPGLTNLRSALQAVRTAVSANQSHLSGGLQDGLNAMEAHRTGIEAMVQRVGVTISSQPRMRQFTLTASEAALVTAIRSILSIEAERTVHDAWLSSIGVDASGLEVSLPQAVGSDIVLF</sequence>
<dbReference type="Gene3D" id="1.10.287.950">
    <property type="entry name" value="Methyl-accepting chemotaxis protein"/>
    <property type="match status" value="1"/>
</dbReference>
<dbReference type="EMBL" id="QJTK01000009">
    <property type="protein sequence ID" value="PYF09406.1"/>
    <property type="molecule type" value="Genomic_DNA"/>
</dbReference>
<evidence type="ECO:0000313" key="2">
    <source>
        <dbReference type="Proteomes" id="UP000247727"/>
    </source>
</evidence>
<comment type="caution">
    <text evidence="1">The sequence shown here is derived from an EMBL/GenBank/DDBJ whole genome shotgun (WGS) entry which is preliminary data.</text>
</comment>
<dbReference type="SUPFAM" id="SSF58104">
    <property type="entry name" value="Methyl-accepting chemotaxis protein (MCP) signaling domain"/>
    <property type="match status" value="1"/>
</dbReference>
<dbReference type="OrthoDB" id="9816265at2"/>
<protein>
    <submittedName>
        <fullName evidence="1">Methyl-accepting chemotaxis protein</fullName>
    </submittedName>
</protein>